<accession>U4PKV2</accession>
<organism evidence="1">
    <name type="scientific">Clostridium botulinum (strain Eklund 17B / Type B)</name>
    <dbReference type="NCBI Taxonomy" id="935198"/>
    <lineage>
        <taxon>Bacteria</taxon>
        <taxon>Bacillati</taxon>
        <taxon>Bacillota</taxon>
        <taxon>Clostridia</taxon>
        <taxon>Eubacteriales</taxon>
        <taxon>Clostridiaceae</taxon>
        <taxon>Clostridium</taxon>
    </lineage>
</organism>
<dbReference type="HOGENOM" id="CLU_119007_0_1_9"/>
<evidence type="ECO:0008006" key="2">
    <source>
        <dbReference type="Google" id="ProtNLM"/>
    </source>
</evidence>
<evidence type="ECO:0000313" key="1">
    <source>
        <dbReference type="EMBL" id="ACD24707.1"/>
    </source>
</evidence>
<reference evidence="1" key="1">
    <citation type="submission" date="2009-06" db="EMBL/GenBank/DDBJ databases">
        <authorList>
            <consortium name="US DOE Joint Genome Institute (JGI-PGF)"/>
            <person name="Lucas S."/>
            <person name="Copeland A."/>
            <person name="Lapidus A."/>
            <person name="Glavina del Rio T."/>
            <person name="Dalin E."/>
            <person name="Tice H."/>
            <person name="Bruce D."/>
            <person name="Goodwin L."/>
            <person name="Pitluck S."/>
            <person name="Kyrpides N."/>
            <person name="Mavromatis K."/>
            <person name="Ivanova N."/>
            <person name="Saunders E."/>
            <person name="Brettin T."/>
            <person name="Detter J.C."/>
            <person name="Han C."/>
            <person name="Larimer F."/>
            <person name="Land M."/>
            <person name="Hauser L."/>
            <person name="Markowitz V."/>
            <person name="Cheng J.-F."/>
            <person name="Hugenholtz P."/>
            <person name="Woyke T."/>
            <person name="Wu D."/>
            <person name="Gronow S."/>
            <person name="Klenk H.-P."/>
            <person name="Eisen J.A."/>
        </authorList>
    </citation>
    <scope>NUCLEOTIDE SEQUENCE</scope>
    <source>
        <strain evidence="1">Eklund 17B</strain>
    </source>
</reference>
<dbReference type="AlphaFoldDB" id="B2TMV6"/>
<proteinExistence type="predicted"/>
<dbReference type="Pfam" id="PF04883">
    <property type="entry name" value="HK97-gp10_like"/>
    <property type="match status" value="1"/>
</dbReference>
<name>B2TMV6_CLOBB</name>
<accession>B2TMV6</accession>
<reference evidence="1" key="2">
    <citation type="submission" date="2009-08" db="EMBL/GenBank/DDBJ databases">
        <authorList>
            <person name="Shrivastava S."/>
            <person name="Brinkac L.M."/>
            <person name="Dodson R.J."/>
            <person name="Harkins D.M."/>
            <person name="Durkin A.S."/>
            <person name="Sutton G."/>
        </authorList>
    </citation>
    <scope>NUCLEOTIDE SEQUENCE</scope>
    <source>
        <strain evidence="1">Eklund 17B</strain>
    </source>
</reference>
<gene>
    <name evidence="1" type="ordered locus">CLL_A1910</name>
</gene>
<dbReference type="EMBL" id="CP001056">
    <property type="protein sequence ID" value="ACD24707.1"/>
    <property type="molecule type" value="Genomic_DNA"/>
</dbReference>
<sequence>MSSTFGFQEFINKINITQKQMSNVINETLEESATECVAEVQARTPVRTGNLRRSWNHGEVEIENNTHYIEIGSALEYAPAVENGYKQDVGKYIPAIGKKLVKEYVPGKYMLRDSLTIAKADLPNKLKAKLSDIK</sequence>
<dbReference type="PATRIC" id="fig|935198.13.peg.1860"/>
<dbReference type="InterPro" id="IPR010064">
    <property type="entry name" value="HK97-gp10_tail"/>
</dbReference>
<protein>
    <recommendedName>
        <fullName evidence="2">HK97 gp10 family phage protein</fullName>
    </recommendedName>
</protein>
<dbReference type="KEGG" id="cbk:CLL_A1910"/>